<sequence>MIAQSQNIPCPVCSTGIPFDTKQLMMGVQFACPNCAASVGLAPESKELVQETMEKLEAAKGKTSK</sequence>
<dbReference type="EMBL" id="SWBR01000002">
    <property type="protein sequence ID" value="TKC10499.1"/>
    <property type="molecule type" value="Genomic_DNA"/>
</dbReference>
<comment type="caution">
    <text evidence="1">The sequence shown here is derived from an EMBL/GenBank/DDBJ whole genome shotgun (WGS) entry which is preliminary data.</text>
</comment>
<dbReference type="OrthoDB" id="771388at2"/>
<reference evidence="1 2" key="1">
    <citation type="submission" date="2019-04" db="EMBL/GenBank/DDBJ databases">
        <title>Pedobacter sp. RP-3-22 sp. nov., isolated from Arctic soil.</title>
        <authorList>
            <person name="Dahal R.H."/>
            <person name="Kim D.-U."/>
        </authorList>
    </citation>
    <scope>NUCLEOTIDE SEQUENCE [LARGE SCALE GENOMIC DNA]</scope>
    <source>
        <strain evidence="1 2">RP-3-22</strain>
    </source>
</reference>
<evidence type="ECO:0000313" key="2">
    <source>
        <dbReference type="Proteomes" id="UP000309488"/>
    </source>
</evidence>
<evidence type="ECO:0000313" key="1">
    <source>
        <dbReference type="EMBL" id="TKC10499.1"/>
    </source>
</evidence>
<accession>A0A4U1CW62</accession>
<proteinExistence type="predicted"/>
<name>A0A4U1CW62_9SPHI</name>
<organism evidence="1 2">
    <name type="scientific">Pedobacter polaris</name>
    <dbReference type="NCBI Taxonomy" id="2571273"/>
    <lineage>
        <taxon>Bacteria</taxon>
        <taxon>Pseudomonadati</taxon>
        <taxon>Bacteroidota</taxon>
        <taxon>Sphingobacteriia</taxon>
        <taxon>Sphingobacteriales</taxon>
        <taxon>Sphingobacteriaceae</taxon>
        <taxon>Pedobacter</taxon>
    </lineage>
</organism>
<dbReference type="RefSeq" id="WP_136840398.1">
    <property type="nucleotide sequence ID" value="NZ_SWBR01000002.1"/>
</dbReference>
<protein>
    <submittedName>
        <fullName evidence="1">Uncharacterized protein</fullName>
    </submittedName>
</protein>
<gene>
    <name evidence="1" type="ORF">FA048_09960</name>
</gene>
<dbReference type="Proteomes" id="UP000309488">
    <property type="component" value="Unassembled WGS sequence"/>
</dbReference>
<dbReference type="AlphaFoldDB" id="A0A4U1CW62"/>
<keyword evidence="2" id="KW-1185">Reference proteome</keyword>